<proteinExistence type="predicted"/>
<evidence type="ECO:0000313" key="3">
    <source>
        <dbReference type="Proteomes" id="UP000314294"/>
    </source>
</evidence>
<evidence type="ECO:0000313" key="2">
    <source>
        <dbReference type="EMBL" id="TNN73611.1"/>
    </source>
</evidence>
<reference evidence="2 3" key="1">
    <citation type="submission" date="2019-03" db="EMBL/GenBank/DDBJ databases">
        <title>First draft genome of Liparis tanakae, snailfish: a comprehensive survey of snailfish specific genes.</title>
        <authorList>
            <person name="Kim W."/>
            <person name="Song I."/>
            <person name="Jeong J.-H."/>
            <person name="Kim D."/>
            <person name="Kim S."/>
            <person name="Ryu S."/>
            <person name="Song J.Y."/>
            <person name="Lee S.K."/>
        </authorList>
    </citation>
    <scope>NUCLEOTIDE SEQUENCE [LARGE SCALE GENOMIC DNA]</scope>
    <source>
        <tissue evidence="2">Muscle</tissue>
    </source>
</reference>
<keyword evidence="1" id="KW-1133">Transmembrane helix</keyword>
<protein>
    <submittedName>
        <fullName evidence="2">Uncharacterized protein</fullName>
    </submittedName>
</protein>
<dbReference type="EMBL" id="SRLO01000123">
    <property type="protein sequence ID" value="TNN73611.1"/>
    <property type="molecule type" value="Genomic_DNA"/>
</dbReference>
<organism evidence="2 3">
    <name type="scientific">Liparis tanakae</name>
    <name type="common">Tanaka's snailfish</name>
    <dbReference type="NCBI Taxonomy" id="230148"/>
    <lineage>
        <taxon>Eukaryota</taxon>
        <taxon>Metazoa</taxon>
        <taxon>Chordata</taxon>
        <taxon>Craniata</taxon>
        <taxon>Vertebrata</taxon>
        <taxon>Euteleostomi</taxon>
        <taxon>Actinopterygii</taxon>
        <taxon>Neopterygii</taxon>
        <taxon>Teleostei</taxon>
        <taxon>Neoteleostei</taxon>
        <taxon>Acanthomorphata</taxon>
        <taxon>Eupercaria</taxon>
        <taxon>Perciformes</taxon>
        <taxon>Cottioidei</taxon>
        <taxon>Cottales</taxon>
        <taxon>Liparidae</taxon>
        <taxon>Liparis</taxon>
    </lineage>
</organism>
<dbReference type="AlphaFoldDB" id="A0A4Z2I767"/>
<accession>A0A4Z2I767</accession>
<name>A0A4Z2I767_9TELE</name>
<dbReference type="Proteomes" id="UP000314294">
    <property type="component" value="Unassembled WGS sequence"/>
</dbReference>
<sequence length="113" mass="12570">MTMKEPKKSTRAMKGGEITSTKLCLVVACLMVMLALPFILWEAQRDKEKHVSSREMEMLPGAADPPPDALVDICKQLKRSNSWINWLVDTAKDLKRPDCLCKPTLGGCLSPDP</sequence>
<comment type="caution">
    <text evidence="2">The sequence shown here is derived from an EMBL/GenBank/DDBJ whole genome shotgun (WGS) entry which is preliminary data.</text>
</comment>
<evidence type="ECO:0000256" key="1">
    <source>
        <dbReference type="SAM" id="Phobius"/>
    </source>
</evidence>
<keyword evidence="3" id="KW-1185">Reference proteome</keyword>
<gene>
    <name evidence="2" type="ORF">EYF80_016206</name>
</gene>
<keyword evidence="1" id="KW-0812">Transmembrane</keyword>
<keyword evidence="1" id="KW-0472">Membrane</keyword>
<feature type="transmembrane region" description="Helical" evidence="1">
    <location>
        <begin position="21"/>
        <end position="41"/>
    </location>
</feature>